<name>A7IV14_PBCVM</name>
<accession>A7IV14</accession>
<organismHost>
    <name type="scientific">Paramecium bursaria</name>
    <dbReference type="NCBI Taxonomy" id="74790"/>
</organismHost>
<dbReference type="Proteomes" id="UP000246715">
    <property type="component" value="Segment"/>
</dbReference>
<protein>
    <submittedName>
        <fullName evidence="1">Uncharacterized protein M634R</fullName>
    </submittedName>
</protein>
<reference evidence="1 2" key="1">
    <citation type="journal article" date="2007" name="Virology">
        <title>Sequence and annotation of the 314-kb MT325 and the 321-kb FR483 viruses that infect Chlorella Pbi.</title>
        <authorList>
            <person name="Fitzgerald L.A."/>
            <person name="Graves M.V."/>
            <person name="Li X."/>
            <person name="Feldblyum T."/>
            <person name="Hartigan J."/>
            <person name="Van Etten J.L."/>
        </authorList>
    </citation>
    <scope>NUCLEOTIDE SEQUENCE [LARGE SCALE GENOMIC DNA]</scope>
    <source>
        <strain evidence="1 2">MT325</strain>
    </source>
</reference>
<sequence length="91" mass="10826">MNIPSNQDIMATNFYKSLIEGEKCRIVNNEYAIWYLESLKYRSAETESVNIDFKIDEYKNDISMAIDTIRKAQESIVYIKRRVEDGWYDDL</sequence>
<dbReference type="EMBL" id="DQ491001">
    <property type="protein sequence ID" value="ABT14188.1"/>
    <property type="molecule type" value="Genomic_DNA"/>
</dbReference>
<proteinExistence type="predicted"/>
<gene>
    <name evidence="1" type="primary">M634R</name>
    <name evidence="1" type="ORF">MT325_M634R</name>
</gene>
<organism evidence="1 2">
    <name type="scientific">Paramecium bursaria Chlorella virus MT325</name>
    <name type="common">PBCV-MT325</name>
    <dbReference type="NCBI Taxonomy" id="346932"/>
    <lineage>
        <taxon>Viruses</taxon>
        <taxon>Varidnaviria</taxon>
        <taxon>Bamfordvirae</taxon>
        <taxon>Nucleocytoviricota</taxon>
        <taxon>Megaviricetes</taxon>
        <taxon>Algavirales</taxon>
        <taxon>Phycodnaviridae</taxon>
        <taxon>Chlorovirus</taxon>
        <taxon>Chlorovirus conductrix</taxon>
        <taxon>Paramecium bursaria Chlorella virus A1</taxon>
    </lineage>
</organism>
<evidence type="ECO:0000313" key="1">
    <source>
        <dbReference type="EMBL" id="ABT14188.1"/>
    </source>
</evidence>
<evidence type="ECO:0000313" key="2">
    <source>
        <dbReference type="Proteomes" id="UP000246715"/>
    </source>
</evidence>